<evidence type="ECO:0000256" key="1">
    <source>
        <dbReference type="SAM" id="MobiDB-lite"/>
    </source>
</evidence>
<keyword evidence="3" id="KW-1185">Reference proteome</keyword>
<evidence type="ECO:0000313" key="2">
    <source>
        <dbReference type="EMBL" id="GAA4012900.1"/>
    </source>
</evidence>
<dbReference type="EMBL" id="BAABCQ010000241">
    <property type="protein sequence ID" value="GAA4012900.1"/>
    <property type="molecule type" value="Genomic_DNA"/>
</dbReference>
<accession>A0ABP7SKF1</accession>
<name>A0ABP7SKF1_9ACTN</name>
<feature type="region of interest" description="Disordered" evidence="1">
    <location>
        <begin position="1"/>
        <end position="62"/>
    </location>
</feature>
<sequence length="144" mass="14916">MRRPGRLSGRPGPSRAFRTGARAITGESAAVNTAQPGNDGSAAGHHGGPETPRDPIHALAETPHTLVVPELLGLLERTGWSPAVTRRISRAGSVPLHGTGPEPAADVVPILSFQELLMAVMVPFSTPSASPPQASTAPDGRQDR</sequence>
<proteinExistence type="predicted"/>
<evidence type="ECO:0000313" key="3">
    <source>
        <dbReference type="Proteomes" id="UP001500034"/>
    </source>
</evidence>
<reference evidence="3" key="1">
    <citation type="journal article" date="2019" name="Int. J. Syst. Evol. Microbiol.">
        <title>The Global Catalogue of Microorganisms (GCM) 10K type strain sequencing project: providing services to taxonomists for standard genome sequencing and annotation.</title>
        <authorList>
            <consortium name="The Broad Institute Genomics Platform"/>
            <consortium name="The Broad Institute Genome Sequencing Center for Infectious Disease"/>
            <person name="Wu L."/>
            <person name="Ma J."/>
        </authorList>
    </citation>
    <scope>NUCLEOTIDE SEQUENCE [LARGE SCALE GENOMIC DNA]</scope>
    <source>
        <strain evidence="3">JCM 17027</strain>
    </source>
</reference>
<protein>
    <submittedName>
        <fullName evidence="2">Uncharacterized protein</fullName>
    </submittedName>
</protein>
<dbReference type="Proteomes" id="UP001500034">
    <property type="component" value="Unassembled WGS sequence"/>
</dbReference>
<feature type="compositionally biased region" description="Low complexity" evidence="1">
    <location>
        <begin position="125"/>
        <end position="138"/>
    </location>
</feature>
<gene>
    <name evidence="2" type="ORF">GCM10022384_66840</name>
</gene>
<comment type="caution">
    <text evidence="2">The sequence shown here is derived from an EMBL/GenBank/DDBJ whole genome shotgun (WGS) entry which is preliminary data.</text>
</comment>
<feature type="compositionally biased region" description="Basic and acidic residues" evidence="1">
    <location>
        <begin position="47"/>
        <end position="56"/>
    </location>
</feature>
<organism evidence="2 3">
    <name type="scientific">Streptomyces marokkonensis</name>
    <dbReference type="NCBI Taxonomy" id="324855"/>
    <lineage>
        <taxon>Bacteria</taxon>
        <taxon>Bacillati</taxon>
        <taxon>Actinomycetota</taxon>
        <taxon>Actinomycetes</taxon>
        <taxon>Kitasatosporales</taxon>
        <taxon>Streptomycetaceae</taxon>
        <taxon>Streptomyces</taxon>
    </lineage>
</organism>
<feature type="compositionally biased region" description="Low complexity" evidence="1">
    <location>
        <begin position="1"/>
        <end position="15"/>
    </location>
</feature>
<feature type="region of interest" description="Disordered" evidence="1">
    <location>
        <begin position="125"/>
        <end position="144"/>
    </location>
</feature>